<dbReference type="SUPFAM" id="SSF57903">
    <property type="entry name" value="FYVE/PHD zinc finger"/>
    <property type="match status" value="1"/>
</dbReference>
<dbReference type="GO" id="GO:0070210">
    <property type="term" value="C:Rpd3L-Expanded complex"/>
    <property type="evidence" value="ECO:0007669"/>
    <property type="project" value="TreeGrafter"/>
</dbReference>
<protein>
    <recommendedName>
        <fullName evidence="6">SET domain-containing protein</fullName>
    </recommendedName>
</protein>
<dbReference type="Gene3D" id="3.30.40.10">
    <property type="entry name" value="Zinc/RING finger domain, C3HC4 (zinc finger)"/>
    <property type="match status" value="1"/>
</dbReference>
<gene>
    <name evidence="7" type="primary">Kmt2e</name>
    <name evidence="7" type="ORF">TNCV_5100381</name>
</gene>
<dbReference type="Gene3D" id="2.170.270.10">
    <property type="entry name" value="SET domain"/>
    <property type="match status" value="1"/>
</dbReference>
<proteinExistence type="predicted"/>
<dbReference type="AlphaFoldDB" id="A0A8X6RUR4"/>
<dbReference type="InterPro" id="IPR019786">
    <property type="entry name" value="Zinc_finger_PHD-type_CS"/>
</dbReference>
<evidence type="ECO:0000256" key="1">
    <source>
        <dbReference type="ARBA" id="ARBA00022723"/>
    </source>
</evidence>
<keyword evidence="3" id="KW-0862">Zinc</keyword>
<keyword evidence="8" id="KW-1185">Reference proteome</keyword>
<dbReference type="Pfam" id="PF20826">
    <property type="entry name" value="PHD_5"/>
    <property type="match status" value="1"/>
</dbReference>
<dbReference type="SMART" id="SM00317">
    <property type="entry name" value="SET"/>
    <property type="match status" value="1"/>
</dbReference>
<name>A0A8X6RUR4_TRICX</name>
<evidence type="ECO:0000259" key="6">
    <source>
        <dbReference type="PROSITE" id="PS50280"/>
    </source>
</evidence>
<sequence>MSIIIQFNSSSFIQSGGAVPSNAPCRSKASVELEMVPGNEHSDLPGMTDDESSIIDIATSNSVFATTLKDVKSSQCYFGLPYQDHNYGAPPPPTPPSYSPCPSPAIDVAIPDEDTNLSIISTTTTTEEAQEESVTRCICDFEHDDEYMICCDRCLVWQHVDCMGLDRNNIPETYLCEKCEPRKLDKHKAKLLQARKKVALTKLPATKQESSANNLIYGKNYKKKALLQVPEEWPKSEYQVMSPVSLVQRFYCTSDSDEDNNAERRPKTRSKRRKREEEKLEQSMKKNKSISKHGRERMEIKRTKLRRNKNKESTSTADEEAQDAWEYTTEWCEENFESAVNNQYTPEVQHLARMITLQGYEKKFYEQLQNKQCHVLDDGKWKQLVCLYDLPRNQPLIEYKGKFLLASQFHDIHPLYNKRLYPYVLFYKIDQTEICVDASIYGNDARFVRRSCKPNAEIRHMSYNGNLHLYLQSTKVIFSEDEVTVPLNFNQCDNLKEIECACGSDDCLLKPKKKNGSTEVIYERRRRTRRSTISADDESSQSLATSQSEKTKTSQTKIQISDFRVSTPESSEHVSDSKTQSDHEAEDHANECKKKLTREERKLDAYIRAFNQMEKAEKRKQQKVAQKAHPPKSEEQNEKNEPAPVIPKEEEKPPAAVPVAEIQCEEEEEVKTAETKTPPTIKPKKGKRRRGSGTPSRRRTRTNSGGSDILCFEEVPPKTEQSVIPTTTNATTFETNVVSTSAPINNILPVSETPTSTPTLELPKVLKTKRSLLHDWLQLKSETVENTHVSSPRSIHTEMKWNTSAASATCYVRCTKDTPHSGGISAAHLRRSNSSGHIKTPGREGSAKKRWLRQAMNDSGSCEEQLKIESNNLEHLENSCLSPNCHGDIESPGTITDGMVF</sequence>
<evidence type="ECO:0000313" key="7">
    <source>
        <dbReference type="EMBL" id="GFY02177.1"/>
    </source>
</evidence>
<dbReference type="GO" id="GO:0008757">
    <property type="term" value="F:S-adenosylmethionine-dependent methyltransferase activity"/>
    <property type="evidence" value="ECO:0007669"/>
    <property type="project" value="UniProtKB-ARBA"/>
</dbReference>
<dbReference type="InterPro" id="IPR011011">
    <property type="entry name" value="Znf_FYVE_PHD"/>
</dbReference>
<evidence type="ECO:0000256" key="4">
    <source>
        <dbReference type="ARBA" id="ARBA00022853"/>
    </source>
</evidence>
<dbReference type="EMBL" id="BMAU01021232">
    <property type="protein sequence ID" value="GFY02177.1"/>
    <property type="molecule type" value="Genomic_DNA"/>
</dbReference>
<feature type="domain" description="SET" evidence="6">
    <location>
        <begin position="366"/>
        <end position="488"/>
    </location>
</feature>
<dbReference type="GO" id="GO:0008170">
    <property type="term" value="F:N-methyltransferase activity"/>
    <property type="evidence" value="ECO:0007669"/>
    <property type="project" value="UniProtKB-ARBA"/>
</dbReference>
<dbReference type="Pfam" id="PF00856">
    <property type="entry name" value="SET"/>
    <property type="match status" value="1"/>
</dbReference>
<dbReference type="InterPro" id="IPR046341">
    <property type="entry name" value="SET_dom_sf"/>
</dbReference>
<dbReference type="InterPro" id="IPR001965">
    <property type="entry name" value="Znf_PHD"/>
</dbReference>
<reference evidence="7" key="1">
    <citation type="submission" date="2020-08" db="EMBL/GenBank/DDBJ databases">
        <title>Multicomponent nature underlies the extraordinary mechanical properties of spider dragline silk.</title>
        <authorList>
            <person name="Kono N."/>
            <person name="Nakamura H."/>
            <person name="Mori M."/>
            <person name="Yoshida Y."/>
            <person name="Ohtoshi R."/>
            <person name="Malay A.D."/>
            <person name="Moran D.A.P."/>
            <person name="Tomita M."/>
            <person name="Numata K."/>
            <person name="Arakawa K."/>
        </authorList>
    </citation>
    <scope>NUCLEOTIDE SEQUENCE</scope>
</reference>
<feature type="compositionally biased region" description="Low complexity" evidence="5">
    <location>
        <begin position="545"/>
        <end position="561"/>
    </location>
</feature>
<feature type="region of interest" description="Disordered" evidence="5">
    <location>
        <begin position="255"/>
        <end position="322"/>
    </location>
</feature>
<evidence type="ECO:0000256" key="5">
    <source>
        <dbReference type="SAM" id="MobiDB-lite"/>
    </source>
</evidence>
<dbReference type="SMART" id="SM00249">
    <property type="entry name" value="PHD"/>
    <property type="match status" value="1"/>
</dbReference>
<dbReference type="CDD" id="cd10529">
    <property type="entry name" value="SET_SETD5-like"/>
    <property type="match status" value="1"/>
</dbReference>
<dbReference type="PANTHER" id="PTHR46462">
    <property type="entry name" value="UPSET, ISOFORM A"/>
    <property type="match status" value="1"/>
</dbReference>
<dbReference type="SUPFAM" id="SSF82199">
    <property type="entry name" value="SET domain"/>
    <property type="match status" value="1"/>
</dbReference>
<feature type="region of interest" description="Disordered" evidence="5">
    <location>
        <begin position="519"/>
        <end position="596"/>
    </location>
</feature>
<feature type="region of interest" description="Disordered" evidence="5">
    <location>
        <begin position="615"/>
        <end position="708"/>
    </location>
</feature>
<dbReference type="Proteomes" id="UP000887159">
    <property type="component" value="Unassembled WGS sequence"/>
</dbReference>
<comment type="caution">
    <text evidence="7">The sequence shown here is derived from an EMBL/GenBank/DDBJ whole genome shotgun (WGS) entry which is preliminary data.</text>
</comment>
<evidence type="ECO:0000256" key="3">
    <source>
        <dbReference type="ARBA" id="ARBA00022833"/>
    </source>
</evidence>
<feature type="compositionally biased region" description="Basic and acidic residues" evidence="5">
    <location>
        <begin position="275"/>
        <end position="284"/>
    </location>
</feature>
<keyword evidence="2" id="KW-0863">Zinc-finger</keyword>
<dbReference type="GO" id="GO:0006355">
    <property type="term" value="P:regulation of DNA-templated transcription"/>
    <property type="evidence" value="ECO:0007669"/>
    <property type="project" value="TreeGrafter"/>
</dbReference>
<feature type="compositionally biased region" description="Basic residues" evidence="5">
    <location>
        <begin position="682"/>
        <end position="701"/>
    </location>
</feature>
<evidence type="ECO:0000256" key="2">
    <source>
        <dbReference type="ARBA" id="ARBA00022771"/>
    </source>
</evidence>
<keyword evidence="4" id="KW-0156">Chromatin regulator</keyword>
<dbReference type="GO" id="GO:0006325">
    <property type="term" value="P:chromatin organization"/>
    <property type="evidence" value="ECO:0007669"/>
    <property type="project" value="UniProtKB-KW"/>
</dbReference>
<dbReference type="CDD" id="cd15550">
    <property type="entry name" value="PHD_MLL5"/>
    <property type="match status" value="1"/>
</dbReference>
<dbReference type="PANTHER" id="PTHR46462:SF3">
    <property type="entry name" value="UPSET, ISOFORM A"/>
    <property type="match status" value="1"/>
</dbReference>
<dbReference type="InterPro" id="IPR013083">
    <property type="entry name" value="Znf_RING/FYVE/PHD"/>
</dbReference>
<dbReference type="PROSITE" id="PS50280">
    <property type="entry name" value="SET"/>
    <property type="match status" value="1"/>
</dbReference>
<feature type="compositionally biased region" description="Basic and acidic residues" evidence="5">
    <location>
        <begin position="570"/>
        <end position="596"/>
    </location>
</feature>
<dbReference type="GO" id="GO:0008270">
    <property type="term" value="F:zinc ion binding"/>
    <property type="evidence" value="ECO:0007669"/>
    <property type="project" value="UniProtKB-KW"/>
</dbReference>
<dbReference type="GO" id="GO:0034967">
    <property type="term" value="C:Set3 complex"/>
    <property type="evidence" value="ECO:0007669"/>
    <property type="project" value="TreeGrafter"/>
</dbReference>
<feature type="compositionally biased region" description="Basic and acidic residues" evidence="5">
    <location>
        <begin position="631"/>
        <end position="653"/>
    </location>
</feature>
<dbReference type="InterPro" id="IPR001214">
    <property type="entry name" value="SET_dom"/>
</dbReference>
<feature type="compositionally biased region" description="Basic residues" evidence="5">
    <location>
        <begin position="285"/>
        <end position="295"/>
    </location>
</feature>
<feature type="region of interest" description="Disordered" evidence="5">
    <location>
        <begin position="830"/>
        <end position="849"/>
    </location>
</feature>
<dbReference type="FunFam" id="3.30.40.10:FF:000150">
    <property type="entry name" value="Inactive histone-lysine N-methyltransferase 2E"/>
    <property type="match status" value="1"/>
</dbReference>
<dbReference type="GO" id="GO:0008276">
    <property type="term" value="F:protein methyltransferase activity"/>
    <property type="evidence" value="ECO:0007669"/>
    <property type="project" value="UniProtKB-ARBA"/>
</dbReference>
<organism evidence="7 8">
    <name type="scientific">Trichonephila clavipes</name>
    <name type="common">Golden silk orbweaver</name>
    <name type="synonym">Nephila clavipes</name>
    <dbReference type="NCBI Taxonomy" id="2585209"/>
    <lineage>
        <taxon>Eukaryota</taxon>
        <taxon>Metazoa</taxon>
        <taxon>Ecdysozoa</taxon>
        <taxon>Arthropoda</taxon>
        <taxon>Chelicerata</taxon>
        <taxon>Arachnida</taxon>
        <taxon>Araneae</taxon>
        <taxon>Araneomorphae</taxon>
        <taxon>Entelegynae</taxon>
        <taxon>Araneoidea</taxon>
        <taxon>Nephilidae</taxon>
        <taxon>Trichonephila</taxon>
    </lineage>
</organism>
<dbReference type="PROSITE" id="PS01359">
    <property type="entry name" value="ZF_PHD_1"/>
    <property type="match status" value="1"/>
</dbReference>
<evidence type="ECO:0000313" key="8">
    <source>
        <dbReference type="Proteomes" id="UP000887159"/>
    </source>
</evidence>
<keyword evidence="1" id="KW-0479">Metal-binding</keyword>
<accession>A0A8X6RUR4</accession>